<organism evidence="6 7">
    <name type="scientific">Klebsiella pneumoniae</name>
    <dbReference type="NCBI Taxonomy" id="573"/>
    <lineage>
        <taxon>Bacteria</taxon>
        <taxon>Pseudomonadati</taxon>
        <taxon>Pseudomonadota</taxon>
        <taxon>Gammaproteobacteria</taxon>
        <taxon>Enterobacterales</taxon>
        <taxon>Enterobacteriaceae</taxon>
        <taxon>Klebsiella/Raoultella group</taxon>
        <taxon>Klebsiella</taxon>
        <taxon>Klebsiella pneumoniae complex</taxon>
    </lineage>
</organism>
<gene>
    <name evidence="4" type="ORF">DM078_24220</name>
    <name evidence="5" type="ORF">DW286_02060</name>
    <name evidence="6" type="ORF">EAO17_22590</name>
</gene>
<reference evidence="4" key="2">
    <citation type="submission" date="2018-07" db="EMBL/GenBank/DDBJ databases">
        <authorList>
            <person name="Martins R.C."/>
            <person name="Perdigao-Neto L.V."/>
            <person name="Costa S.F."/>
            <person name="Levin A.S.S."/>
        </authorList>
    </citation>
    <scope>NUCLEOTIDE SEQUENCE</scope>
    <source>
        <strain evidence="4">BC_5001</strain>
    </source>
</reference>
<dbReference type="Gene3D" id="3.30.1660.10">
    <property type="entry name" value="Flavin-binding protein dodecin"/>
    <property type="match status" value="1"/>
</dbReference>
<reference evidence="5" key="1">
    <citation type="submission" date="2018-07" db="EMBL/GenBank/DDBJ databases">
        <title>Draft genome sequence of Klebsiella pneumoniae K293.</title>
        <authorList>
            <person name="He F."/>
        </authorList>
    </citation>
    <scope>NUCLEOTIDE SEQUENCE</scope>
    <source>
        <strain evidence="5">K293</strain>
    </source>
</reference>
<protein>
    <submittedName>
        <fullName evidence="6">DUF1471 domain-containing protein</fullName>
    </submittedName>
</protein>
<reference evidence="6 7" key="5">
    <citation type="journal article" date="2019" name="Antimicrob. Agents Chemother.">
        <title>Applying Rapid Whole Genome Sequencing to Predict Phenotypic Antimicrobial Susceptibility Testing Results Among Carbapenem-Resistant Klebsiella pneumoniae Clinical Isolates.</title>
        <authorList>
            <person name="Tamma P.D."/>
            <person name="Fan Y."/>
            <person name="Bergman Y."/>
            <person name="Pertea G."/>
            <person name="Kazmi A."/>
            <person name="Lewis S."/>
            <person name="Carroll K.C."/>
            <person name="Schatz M.C."/>
            <person name="Timp W."/>
            <person name="Simner P.J."/>
        </authorList>
    </citation>
    <scope>NUCLEOTIDE SEQUENCE [LARGE SCALE GENOMIC DNA]</scope>
    <source>
        <strain evidence="6 7">KLPN_104</strain>
    </source>
</reference>
<feature type="signal peptide" evidence="2">
    <location>
        <begin position="1"/>
        <end position="28"/>
    </location>
</feature>
<dbReference type="EMBL" id="QOHW01000027">
    <property type="protein sequence ID" value="RBZ17809.1"/>
    <property type="molecule type" value="Genomic_DNA"/>
</dbReference>
<dbReference type="Proteomes" id="UP000275975">
    <property type="component" value="Unassembled WGS sequence"/>
</dbReference>
<dbReference type="SUPFAM" id="SSF159871">
    <property type="entry name" value="YdgH-like"/>
    <property type="match status" value="1"/>
</dbReference>
<evidence type="ECO:0000313" key="4">
    <source>
        <dbReference type="EMBL" id="RBZ17809.1"/>
    </source>
</evidence>
<feature type="domain" description="YdgH/BhsA/McbA-like" evidence="3">
    <location>
        <begin position="44"/>
        <end position="96"/>
    </location>
</feature>
<evidence type="ECO:0000313" key="6">
    <source>
        <dbReference type="EMBL" id="RRF08768.1"/>
    </source>
</evidence>
<proteinExistence type="predicted"/>
<evidence type="ECO:0000313" key="5">
    <source>
        <dbReference type="EMBL" id="RDT96405.1"/>
    </source>
</evidence>
<dbReference type="Proteomes" id="UP000253559">
    <property type="component" value="Unassembled WGS sequence"/>
</dbReference>
<comment type="caution">
    <text evidence="6">The sequence shown here is derived from an EMBL/GenBank/DDBJ whole genome shotgun (WGS) entry which is preliminary data.</text>
</comment>
<dbReference type="EMBL" id="QRCF01000002">
    <property type="protein sequence ID" value="RDT96405.1"/>
    <property type="molecule type" value="Genomic_DNA"/>
</dbReference>
<feature type="chain" id="PRO_5015071394" evidence="2">
    <location>
        <begin position="29"/>
        <end position="96"/>
    </location>
</feature>
<name>A0A1V7M9L7_KLEPN</name>
<evidence type="ECO:0000256" key="2">
    <source>
        <dbReference type="SAM" id="SignalP"/>
    </source>
</evidence>
<reference evidence="4" key="3">
    <citation type="submission" date="2018-08" db="EMBL/GenBank/DDBJ databases">
        <title>Klebsiella pneumoniae genome sequencing and assembly.</title>
        <authorList>
            <person name="Martins R.C.R."/>
            <person name="Perdigao-Neto L.V."/>
            <person name="Costa S.F."/>
            <person name="Levin A.S.S."/>
        </authorList>
    </citation>
    <scope>NUCLEOTIDE SEQUENCE</scope>
    <source>
        <strain evidence="4">BC_5001</strain>
    </source>
</reference>
<evidence type="ECO:0000256" key="1">
    <source>
        <dbReference type="ARBA" id="ARBA00022729"/>
    </source>
</evidence>
<dbReference type="EMBL" id="RDAM01000001">
    <property type="protein sequence ID" value="RRF08768.1"/>
    <property type="molecule type" value="Genomic_DNA"/>
</dbReference>
<dbReference type="InterPro" id="IPR010854">
    <property type="entry name" value="YdgH/BhsA/McbA-like_dom"/>
</dbReference>
<keyword evidence="1 2" id="KW-0732">Signal</keyword>
<dbReference type="Proteomes" id="UP000254657">
    <property type="component" value="Unassembled WGS sequence"/>
</dbReference>
<accession>A0A1V7M9L7</accession>
<evidence type="ECO:0000259" key="3">
    <source>
        <dbReference type="Pfam" id="PF07338"/>
    </source>
</evidence>
<dbReference type="Pfam" id="PF07338">
    <property type="entry name" value="YdgH_BhsA-like"/>
    <property type="match status" value="1"/>
</dbReference>
<sequence length="96" mass="10008">MSHAVYEDMLMKFVSLLFAAALTAHATAASPLPPPPVLPYNGPLRPVGTVSAFGASTLDDLAAALADKAHRQGAIAWRINAASSGNRLYGSAIIYQ</sequence>
<dbReference type="InterPro" id="IPR025543">
    <property type="entry name" value="Dodecin-like"/>
</dbReference>
<evidence type="ECO:0000313" key="7">
    <source>
        <dbReference type="Proteomes" id="UP000275975"/>
    </source>
</evidence>
<reference evidence="6" key="4">
    <citation type="submission" date="2018-10" db="EMBL/GenBank/DDBJ databases">
        <authorList>
            <person name="Fan Y."/>
            <person name="Timp W."/>
            <person name="Bergman Y."/>
            <person name="Tamma P."/>
            <person name="Simner P."/>
        </authorList>
    </citation>
    <scope>NUCLEOTIDE SEQUENCE</scope>
    <source>
        <strain evidence="6">KLPN_104</strain>
    </source>
</reference>
<dbReference type="InterPro" id="IPR036275">
    <property type="entry name" value="YdgH-like_sf"/>
</dbReference>
<dbReference type="AlphaFoldDB" id="A0A1V7M9L7"/>